<feature type="compositionally biased region" description="Low complexity" evidence="1">
    <location>
        <begin position="599"/>
        <end position="633"/>
    </location>
</feature>
<organism evidence="2 3">
    <name type="scientific">Panaeolus cyanescens</name>
    <dbReference type="NCBI Taxonomy" id="181874"/>
    <lineage>
        <taxon>Eukaryota</taxon>
        <taxon>Fungi</taxon>
        <taxon>Dikarya</taxon>
        <taxon>Basidiomycota</taxon>
        <taxon>Agaricomycotina</taxon>
        <taxon>Agaricomycetes</taxon>
        <taxon>Agaricomycetidae</taxon>
        <taxon>Agaricales</taxon>
        <taxon>Agaricineae</taxon>
        <taxon>Galeropsidaceae</taxon>
        <taxon>Panaeolus</taxon>
    </lineage>
</organism>
<name>A0A409WC02_9AGAR</name>
<feature type="compositionally biased region" description="Low complexity" evidence="1">
    <location>
        <begin position="664"/>
        <end position="708"/>
    </location>
</feature>
<feature type="compositionally biased region" description="Basic and acidic residues" evidence="1">
    <location>
        <begin position="490"/>
        <end position="501"/>
    </location>
</feature>
<evidence type="ECO:0000313" key="2">
    <source>
        <dbReference type="EMBL" id="PPQ76016.1"/>
    </source>
</evidence>
<evidence type="ECO:0000256" key="1">
    <source>
        <dbReference type="SAM" id="MobiDB-lite"/>
    </source>
</evidence>
<feature type="compositionally biased region" description="Polar residues" evidence="1">
    <location>
        <begin position="351"/>
        <end position="369"/>
    </location>
</feature>
<comment type="caution">
    <text evidence="2">The sequence shown here is derived from an EMBL/GenBank/DDBJ whole genome shotgun (WGS) entry which is preliminary data.</text>
</comment>
<feature type="compositionally biased region" description="Polar residues" evidence="1">
    <location>
        <begin position="634"/>
        <end position="649"/>
    </location>
</feature>
<feature type="compositionally biased region" description="Polar residues" evidence="1">
    <location>
        <begin position="241"/>
        <end position="251"/>
    </location>
</feature>
<feature type="region of interest" description="Disordered" evidence="1">
    <location>
        <begin position="232"/>
        <end position="251"/>
    </location>
</feature>
<dbReference type="InParanoid" id="A0A409WC02"/>
<protein>
    <submittedName>
        <fullName evidence="2">Uncharacterized protein</fullName>
    </submittedName>
</protein>
<feature type="region of interest" description="Disordered" evidence="1">
    <location>
        <begin position="315"/>
        <end position="385"/>
    </location>
</feature>
<evidence type="ECO:0000313" key="3">
    <source>
        <dbReference type="Proteomes" id="UP000284842"/>
    </source>
</evidence>
<dbReference type="STRING" id="181874.A0A409WC02"/>
<dbReference type="OrthoDB" id="3230530at2759"/>
<feature type="compositionally biased region" description="Basic and acidic residues" evidence="1">
    <location>
        <begin position="789"/>
        <end position="800"/>
    </location>
</feature>
<reference evidence="2 3" key="1">
    <citation type="journal article" date="2018" name="Evol. Lett.">
        <title>Horizontal gene cluster transfer increased hallucinogenic mushroom diversity.</title>
        <authorList>
            <person name="Reynolds H.T."/>
            <person name="Vijayakumar V."/>
            <person name="Gluck-Thaler E."/>
            <person name="Korotkin H.B."/>
            <person name="Matheny P.B."/>
            <person name="Slot J.C."/>
        </authorList>
    </citation>
    <scope>NUCLEOTIDE SEQUENCE [LARGE SCALE GENOMIC DNA]</scope>
    <source>
        <strain evidence="2 3">2629</strain>
    </source>
</reference>
<keyword evidence="3" id="KW-1185">Reference proteome</keyword>
<accession>A0A409WC02</accession>
<dbReference type="AlphaFoldDB" id="A0A409WC02"/>
<feature type="compositionally biased region" description="Low complexity" evidence="1">
    <location>
        <begin position="315"/>
        <end position="348"/>
    </location>
</feature>
<feature type="compositionally biased region" description="Low complexity" evidence="1">
    <location>
        <begin position="725"/>
        <end position="750"/>
    </location>
</feature>
<feature type="compositionally biased region" description="Basic and acidic residues" evidence="1">
    <location>
        <begin position="510"/>
        <end position="519"/>
    </location>
</feature>
<feature type="compositionally biased region" description="Polar residues" evidence="1">
    <location>
        <begin position="777"/>
        <end position="788"/>
    </location>
</feature>
<feature type="compositionally biased region" description="Low complexity" evidence="1">
    <location>
        <begin position="370"/>
        <end position="385"/>
    </location>
</feature>
<feature type="region of interest" description="Disordered" evidence="1">
    <location>
        <begin position="470"/>
        <end position="800"/>
    </location>
</feature>
<dbReference type="Proteomes" id="UP000284842">
    <property type="component" value="Unassembled WGS sequence"/>
</dbReference>
<dbReference type="EMBL" id="NHTK01005617">
    <property type="protein sequence ID" value="PPQ76016.1"/>
    <property type="molecule type" value="Genomic_DNA"/>
</dbReference>
<proteinExistence type="predicted"/>
<sequence>MVQLLLSSTKGNSGQRFFPYTGYLGLTPIRIEGVVRTKLDADLKPLQAKAITISVRCYETRTGRVNVLQSKVLVDYTHTLWSKPDHQDYESIGNMDFPFRISVPAKVAGYSTATFVDYRCVWRVEAVLHHAYIHGVGARQIRHFDLPLIRYDVPPHSTSSLNHSLDNITTKQRAPKIKYSLNSPKTPIGPLDLVSVPIHLLPVDSNVSIRSASILIERRIQLHDIQPIPLKKSSSSSSLSYHPQNDPSLSSLASEDTALHLYSHPSLPPHSHSSEYTFDPLASTSSLASSIPTITPGTVYPSSSTASVISESTPLIPHSQDSQSSHSRFSSHSRSLSNNFSNNTTTHSHSPDGQYQSLPPTPPSESYATPSTPSSPNQSSSPLSSPKIIVNSIADVSSSAKSQSRWAIGETIKGSDLVSVRFFLRTKITVSSPGGTETIDLADQELLIVSTNEAERQLALAKWSEMMEASGQSASEGVVNRSKSKSPRRAGKDREREEARHGRSTGSVNEPEKEKEKSQRAKSSTRRPHTSAGPRDRFVNFAGGAFGVPVPVPDLDPQYQQSNIAPSSFKAASVAVDSSVKPKRRSDGASMAKSGGLSGLNLGTLLSSSHDSSSNQSSKGKPSRPGSSSGRSKATQSNSTPSPGYSSTAHPLLRSGPGGNGKVSSSSFWSTTHSNPKVSSSSKSSKSKGKGTNSQTSSSESSRYSDGSRGVGKMTSSAPARVAMSNSTSTSGSTTSTSTSLSRSTSTSRSTADEDDDFEPCEPLARLASEQKPAPNLQRTSTGLSGTRQPEKQNTDRNMREWEEELARIEMRSRKSSDLLGFAGKRSVRKAVGAVMKAFGGESER</sequence>
<gene>
    <name evidence="2" type="ORF">CVT24_006563</name>
</gene>